<dbReference type="InterPro" id="IPR015882">
    <property type="entry name" value="HEX_bac_N"/>
</dbReference>
<dbReference type="EMBL" id="SRYJ01000012">
    <property type="protein sequence ID" value="TGY71376.1"/>
    <property type="molecule type" value="Genomic_DNA"/>
</dbReference>
<organism evidence="9 10">
    <name type="scientific">Phocaeicola sartorii</name>
    <dbReference type="NCBI Taxonomy" id="671267"/>
    <lineage>
        <taxon>Bacteria</taxon>
        <taxon>Pseudomonadati</taxon>
        <taxon>Bacteroidota</taxon>
        <taxon>Bacteroidia</taxon>
        <taxon>Bacteroidales</taxon>
        <taxon>Bacteroidaceae</taxon>
        <taxon>Phocaeicola</taxon>
    </lineage>
</organism>
<dbReference type="PANTHER" id="PTHR22600">
    <property type="entry name" value="BETA-HEXOSAMINIDASE"/>
    <property type="match status" value="1"/>
</dbReference>
<keyword evidence="5" id="KW-0326">Glycosidase</keyword>
<dbReference type="InterPro" id="IPR015883">
    <property type="entry name" value="Glyco_hydro_20_cat"/>
</dbReference>
<comment type="caution">
    <text evidence="9">The sequence shown here is derived from an EMBL/GenBank/DDBJ whole genome shotgun (WGS) entry which is preliminary data.</text>
</comment>
<dbReference type="Pfam" id="PF02838">
    <property type="entry name" value="Glyco_hydro_20b"/>
    <property type="match status" value="1"/>
</dbReference>
<dbReference type="Proteomes" id="UP000310760">
    <property type="component" value="Unassembled WGS sequence"/>
</dbReference>
<dbReference type="PRINTS" id="PR00738">
    <property type="entry name" value="GLHYDRLASE20"/>
</dbReference>
<evidence type="ECO:0000256" key="5">
    <source>
        <dbReference type="ARBA" id="ARBA00023295"/>
    </source>
</evidence>
<evidence type="ECO:0000256" key="1">
    <source>
        <dbReference type="ARBA" id="ARBA00001231"/>
    </source>
</evidence>
<dbReference type="GO" id="GO:0004563">
    <property type="term" value="F:beta-N-acetylhexosaminidase activity"/>
    <property type="evidence" value="ECO:0007669"/>
    <property type="project" value="UniProtKB-EC"/>
</dbReference>
<evidence type="ECO:0000259" key="8">
    <source>
        <dbReference type="Pfam" id="PF02838"/>
    </source>
</evidence>
<accession>A0A4S2FQH1</accession>
<dbReference type="Pfam" id="PF00728">
    <property type="entry name" value="Glyco_hydro_20"/>
    <property type="match status" value="1"/>
</dbReference>
<reference evidence="9 10" key="1">
    <citation type="submission" date="2019-04" db="EMBL/GenBank/DDBJ databases">
        <title>Microbes associate with the intestines of laboratory mice.</title>
        <authorList>
            <person name="Navarre W."/>
            <person name="Wong E."/>
            <person name="Huang K."/>
            <person name="Tropini C."/>
            <person name="Ng K."/>
            <person name="Yu B."/>
        </authorList>
    </citation>
    <scope>NUCLEOTIDE SEQUENCE [LARGE SCALE GENOMIC DNA]</scope>
    <source>
        <strain evidence="9 10">NM22_B1</strain>
    </source>
</reference>
<dbReference type="GO" id="GO:0030203">
    <property type="term" value="P:glycosaminoglycan metabolic process"/>
    <property type="evidence" value="ECO:0007669"/>
    <property type="project" value="TreeGrafter"/>
</dbReference>
<evidence type="ECO:0000256" key="3">
    <source>
        <dbReference type="ARBA" id="ARBA00012663"/>
    </source>
</evidence>
<sequence length="693" mass="80551">MKRIILLLSICFLIGELAARELDKAFQLLPQPQSIELTEGKGINYLELSYIQPIDQASIPPLGDMLNRLPHFSRVGKPVRLQLTDQHVPSSPEGYTMEINNQGVCISARTMTGIFYGCQTLEQLMEDSRDFNLPIPAMQITDYPAISYRAVHFDVKHHLDRIEYYYREIDKLAQYKINAIIWELEDKLRYTRRPEIGAPNAISKQEMQAICRYAKERNIEISPLVQGLGHACFILKHHWELRENPNSDWEFCPSDPRTYDLQFDLYRDAIEAMPYGKYLHVGGDEITAIGIDQRCKATGKTPFELQMTWLKKVCDFATAHDRIPIFWDDMPLKYGGVWNLINSTESNEEIAAKWNDKKLNESIELFPKECVYMRWNYRDATKPGHQRILQWYHDKGLKVMGATAAAYGDSPFIPRENSLAGYIKGFSELVAQNHLEGILATAWDDGSPHSETVWRGYIAQGEYGWNPTARSVETFKVAHAQREFGFPPNDNRMNFLDELEQEAFFFDDALVNSGRRNPAWGTTDFTLITLPSQNEPGTWSRTYQSKIAQAKIEQKRYEKICQGIKEAKQHALRNRYTLEIYEQTNHLFNFPTRLILALHEYDTAKHEKDKQTALQQINEVCDYFSTMRNQLEEVYSQTRFMEQPDGYIADQNHHNHLAAKSNNSDWWYYYEVPMVRKTRAWINSLIVPHKSDH</sequence>
<dbReference type="RefSeq" id="WP_135950919.1">
    <property type="nucleotide sequence ID" value="NZ_CAONYA010000031.1"/>
</dbReference>
<dbReference type="InterPro" id="IPR017853">
    <property type="entry name" value="GH"/>
</dbReference>
<dbReference type="GO" id="GO:0016020">
    <property type="term" value="C:membrane"/>
    <property type="evidence" value="ECO:0007669"/>
    <property type="project" value="TreeGrafter"/>
</dbReference>
<comment type="similarity">
    <text evidence="2">Belongs to the glycosyl hydrolase 20 family.</text>
</comment>
<name>A0A4S2FQH1_9BACT</name>
<protein>
    <recommendedName>
        <fullName evidence="3">beta-N-acetylhexosaminidase</fullName>
        <ecNumber evidence="3">3.2.1.52</ecNumber>
    </recommendedName>
</protein>
<dbReference type="InterPro" id="IPR029018">
    <property type="entry name" value="Hex-like_dom2"/>
</dbReference>
<feature type="active site" description="Proton donor" evidence="6">
    <location>
        <position position="285"/>
    </location>
</feature>
<dbReference type="PANTHER" id="PTHR22600:SF57">
    <property type="entry name" value="BETA-N-ACETYLHEXOSAMINIDASE"/>
    <property type="match status" value="1"/>
</dbReference>
<evidence type="ECO:0000313" key="9">
    <source>
        <dbReference type="EMBL" id="TGY71376.1"/>
    </source>
</evidence>
<comment type="catalytic activity">
    <reaction evidence="1">
        <text>Hydrolysis of terminal non-reducing N-acetyl-D-hexosamine residues in N-acetyl-beta-D-hexosaminides.</text>
        <dbReference type="EC" id="3.2.1.52"/>
    </reaction>
</comment>
<dbReference type="Gene3D" id="3.20.20.80">
    <property type="entry name" value="Glycosidases"/>
    <property type="match status" value="1"/>
</dbReference>
<evidence type="ECO:0000256" key="4">
    <source>
        <dbReference type="ARBA" id="ARBA00022801"/>
    </source>
</evidence>
<proteinExistence type="inferred from homology"/>
<dbReference type="SUPFAM" id="SSF55545">
    <property type="entry name" value="beta-N-acetylhexosaminidase-like domain"/>
    <property type="match status" value="1"/>
</dbReference>
<gene>
    <name evidence="9" type="ORF">E5339_06840</name>
</gene>
<dbReference type="EC" id="3.2.1.52" evidence="3"/>
<feature type="domain" description="Beta-hexosaminidase bacterial type N-terminal" evidence="8">
    <location>
        <begin position="28"/>
        <end position="143"/>
    </location>
</feature>
<evidence type="ECO:0000256" key="6">
    <source>
        <dbReference type="PIRSR" id="PIRSR625705-1"/>
    </source>
</evidence>
<evidence type="ECO:0000313" key="10">
    <source>
        <dbReference type="Proteomes" id="UP000310760"/>
    </source>
</evidence>
<evidence type="ECO:0000259" key="7">
    <source>
        <dbReference type="Pfam" id="PF00728"/>
    </source>
</evidence>
<dbReference type="GO" id="GO:0005975">
    <property type="term" value="P:carbohydrate metabolic process"/>
    <property type="evidence" value="ECO:0007669"/>
    <property type="project" value="InterPro"/>
</dbReference>
<dbReference type="InterPro" id="IPR025705">
    <property type="entry name" value="Beta_hexosaminidase_sua/sub"/>
</dbReference>
<feature type="domain" description="Glycoside hydrolase family 20 catalytic" evidence="7">
    <location>
        <begin position="147"/>
        <end position="360"/>
    </location>
</feature>
<dbReference type="Gene3D" id="3.30.379.10">
    <property type="entry name" value="Chitobiase/beta-hexosaminidase domain 2-like"/>
    <property type="match status" value="1"/>
</dbReference>
<dbReference type="AlphaFoldDB" id="A0A4S2FQH1"/>
<keyword evidence="4 9" id="KW-0378">Hydrolase</keyword>
<evidence type="ECO:0000256" key="2">
    <source>
        <dbReference type="ARBA" id="ARBA00006285"/>
    </source>
</evidence>
<dbReference type="SUPFAM" id="SSF51445">
    <property type="entry name" value="(Trans)glycosidases"/>
    <property type="match status" value="1"/>
</dbReference>